<sequence>MTGHVTLNVEHINIVLDYHSTKGVVKCKLFALSLKGFVMTWFQNLSDGSSESWKAPCEEFASHFTAANVNRRRWLHSAPSSKERWNV</sequence>
<dbReference type="EMBL" id="LXQA010023816">
    <property type="protein sequence ID" value="MCH92939.1"/>
    <property type="molecule type" value="Genomic_DNA"/>
</dbReference>
<evidence type="ECO:0000313" key="1">
    <source>
        <dbReference type="EMBL" id="MCH92939.1"/>
    </source>
</evidence>
<accession>A0A392N174</accession>
<evidence type="ECO:0000313" key="2">
    <source>
        <dbReference type="Proteomes" id="UP000265520"/>
    </source>
</evidence>
<evidence type="ECO:0008006" key="3">
    <source>
        <dbReference type="Google" id="ProtNLM"/>
    </source>
</evidence>
<name>A0A392N174_9FABA</name>
<reference evidence="1 2" key="1">
    <citation type="journal article" date="2018" name="Front. Plant Sci.">
        <title>Red Clover (Trifolium pratense) and Zigzag Clover (T. medium) - A Picture of Genomic Similarities and Differences.</title>
        <authorList>
            <person name="Dluhosova J."/>
            <person name="Istvanek J."/>
            <person name="Nedelnik J."/>
            <person name="Repkova J."/>
        </authorList>
    </citation>
    <scope>NUCLEOTIDE SEQUENCE [LARGE SCALE GENOMIC DNA]</scope>
    <source>
        <strain evidence="2">cv. 10/8</strain>
        <tissue evidence="1">Leaf</tissue>
    </source>
</reference>
<comment type="caution">
    <text evidence="1">The sequence shown here is derived from an EMBL/GenBank/DDBJ whole genome shotgun (WGS) entry which is preliminary data.</text>
</comment>
<keyword evidence="2" id="KW-1185">Reference proteome</keyword>
<dbReference type="AlphaFoldDB" id="A0A392N174"/>
<proteinExistence type="predicted"/>
<organism evidence="1 2">
    <name type="scientific">Trifolium medium</name>
    <dbReference type="NCBI Taxonomy" id="97028"/>
    <lineage>
        <taxon>Eukaryota</taxon>
        <taxon>Viridiplantae</taxon>
        <taxon>Streptophyta</taxon>
        <taxon>Embryophyta</taxon>
        <taxon>Tracheophyta</taxon>
        <taxon>Spermatophyta</taxon>
        <taxon>Magnoliopsida</taxon>
        <taxon>eudicotyledons</taxon>
        <taxon>Gunneridae</taxon>
        <taxon>Pentapetalae</taxon>
        <taxon>rosids</taxon>
        <taxon>fabids</taxon>
        <taxon>Fabales</taxon>
        <taxon>Fabaceae</taxon>
        <taxon>Papilionoideae</taxon>
        <taxon>50 kb inversion clade</taxon>
        <taxon>NPAAA clade</taxon>
        <taxon>Hologalegina</taxon>
        <taxon>IRL clade</taxon>
        <taxon>Trifolieae</taxon>
        <taxon>Trifolium</taxon>
    </lineage>
</organism>
<protein>
    <recommendedName>
        <fullName evidence="3">Retrotransposon gag domain-containing protein</fullName>
    </recommendedName>
</protein>
<dbReference type="Proteomes" id="UP000265520">
    <property type="component" value="Unassembled WGS sequence"/>
</dbReference>
<gene>
    <name evidence="1" type="ORF">A2U01_0013885</name>
</gene>